<keyword evidence="2" id="KW-0479">Metal-binding</keyword>
<feature type="domain" description="RING-type" evidence="11">
    <location>
        <begin position="163"/>
        <end position="216"/>
    </location>
</feature>
<sequence>MAFHVSCPITCRRICSCKLGFPPDLQNKKSLDEFVEAAARVEAIFNNPSLIYGKPKTVEVLVPKLVVMPPPVASQAIGAPDGVVDVDLDVAEELSVQNKRVAMQKKAAAASVVAEDYVRRFESGDVAVGVFGPSFRTVSVIIEGLTKDDGGDELSLSNAKVMCRLCFSGENEASERAKKMISCKKCNKKYHKSCVKSWAQNRDLFHWSSWTCPSCRSCEVCRKTGDPNKLMFCKRCDGAYHCYCQHPPHKNVSSGPYLCPTHTKCHSCASTVPGNGLSVRWFLGYTCCDACGRLFVKGNYCPVCLKVI</sequence>
<feature type="domain" description="PHD-type" evidence="10">
    <location>
        <begin position="160"/>
        <end position="218"/>
    </location>
</feature>
<evidence type="ECO:0000259" key="10">
    <source>
        <dbReference type="PROSITE" id="PS50016"/>
    </source>
</evidence>
<dbReference type="InterPro" id="IPR013083">
    <property type="entry name" value="Znf_RING/FYVE/PHD"/>
</dbReference>
<dbReference type="Gene3D" id="3.30.40.10">
    <property type="entry name" value="Zinc/RING finger domain, C3HC4 (zinc finger)"/>
    <property type="match status" value="1"/>
</dbReference>
<dbReference type="Proteomes" id="UP001206925">
    <property type="component" value="Unassembled WGS sequence"/>
</dbReference>
<evidence type="ECO:0000256" key="1">
    <source>
        <dbReference type="ARBA" id="ARBA00004123"/>
    </source>
</evidence>
<evidence type="ECO:0000256" key="4">
    <source>
        <dbReference type="ARBA" id="ARBA00022771"/>
    </source>
</evidence>
<evidence type="ECO:0000256" key="7">
    <source>
        <dbReference type="ARBA" id="ARBA00023163"/>
    </source>
</evidence>
<evidence type="ECO:0000256" key="9">
    <source>
        <dbReference type="PROSITE-ProRule" id="PRU00175"/>
    </source>
</evidence>
<dbReference type="Pfam" id="PF00628">
    <property type="entry name" value="PHD"/>
    <property type="match status" value="2"/>
</dbReference>
<evidence type="ECO:0000256" key="8">
    <source>
        <dbReference type="ARBA" id="ARBA00023242"/>
    </source>
</evidence>
<dbReference type="GO" id="GO:0005634">
    <property type="term" value="C:nucleus"/>
    <property type="evidence" value="ECO:0007669"/>
    <property type="project" value="UniProtKB-SubCell"/>
</dbReference>
<dbReference type="InterPro" id="IPR019786">
    <property type="entry name" value="Zinc_finger_PHD-type_CS"/>
</dbReference>
<keyword evidence="5" id="KW-0862">Zinc</keyword>
<keyword evidence="4 9" id="KW-0863">Zinc-finger</keyword>
<protein>
    <submittedName>
        <fullName evidence="12">Uncharacterized protein</fullName>
    </submittedName>
</protein>
<dbReference type="InterPro" id="IPR019787">
    <property type="entry name" value="Znf_PHD-finger"/>
</dbReference>
<evidence type="ECO:0000256" key="3">
    <source>
        <dbReference type="ARBA" id="ARBA00022737"/>
    </source>
</evidence>
<dbReference type="SUPFAM" id="SSF57903">
    <property type="entry name" value="FYVE/PHD zinc finger"/>
    <property type="match status" value="2"/>
</dbReference>
<keyword evidence="8" id="KW-0539">Nucleus</keyword>
<accession>A0AAD5CHD3</accession>
<gene>
    <name evidence="12" type="ORF">M8C21_003236</name>
</gene>
<dbReference type="SMART" id="SM00249">
    <property type="entry name" value="PHD"/>
    <property type="match status" value="2"/>
</dbReference>
<proteinExistence type="predicted"/>
<dbReference type="PROSITE" id="PS50016">
    <property type="entry name" value="ZF_PHD_2"/>
    <property type="match status" value="1"/>
</dbReference>
<dbReference type="InterPro" id="IPR001841">
    <property type="entry name" value="Znf_RING"/>
</dbReference>
<reference evidence="12" key="1">
    <citation type="submission" date="2022-06" db="EMBL/GenBank/DDBJ databases">
        <title>Uncovering the hologenomic basis of an extraordinary plant invasion.</title>
        <authorList>
            <person name="Bieker V.C."/>
            <person name="Martin M.D."/>
            <person name="Gilbert T."/>
            <person name="Hodgins K."/>
            <person name="Battlay P."/>
            <person name="Petersen B."/>
            <person name="Wilson J."/>
        </authorList>
    </citation>
    <scope>NUCLEOTIDE SEQUENCE</scope>
    <source>
        <strain evidence="12">AA19_3_7</strain>
        <tissue evidence="12">Leaf</tissue>
    </source>
</reference>
<evidence type="ECO:0000256" key="6">
    <source>
        <dbReference type="ARBA" id="ARBA00023015"/>
    </source>
</evidence>
<evidence type="ECO:0000313" key="13">
    <source>
        <dbReference type="Proteomes" id="UP001206925"/>
    </source>
</evidence>
<evidence type="ECO:0000259" key="11">
    <source>
        <dbReference type="PROSITE" id="PS50089"/>
    </source>
</evidence>
<dbReference type="AlphaFoldDB" id="A0AAD5CHD3"/>
<evidence type="ECO:0000313" key="12">
    <source>
        <dbReference type="EMBL" id="KAI7741803.1"/>
    </source>
</evidence>
<comment type="subcellular location">
    <subcellularLocation>
        <location evidence="1">Nucleus</location>
    </subcellularLocation>
</comment>
<keyword evidence="7" id="KW-0804">Transcription</keyword>
<organism evidence="12 13">
    <name type="scientific">Ambrosia artemisiifolia</name>
    <name type="common">Common ragweed</name>
    <dbReference type="NCBI Taxonomy" id="4212"/>
    <lineage>
        <taxon>Eukaryota</taxon>
        <taxon>Viridiplantae</taxon>
        <taxon>Streptophyta</taxon>
        <taxon>Embryophyta</taxon>
        <taxon>Tracheophyta</taxon>
        <taxon>Spermatophyta</taxon>
        <taxon>Magnoliopsida</taxon>
        <taxon>eudicotyledons</taxon>
        <taxon>Gunneridae</taxon>
        <taxon>Pentapetalae</taxon>
        <taxon>asterids</taxon>
        <taxon>campanulids</taxon>
        <taxon>Asterales</taxon>
        <taxon>Asteraceae</taxon>
        <taxon>Asteroideae</taxon>
        <taxon>Heliantheae alliance</taxon>
        <taxon>Heliantheae</taxon>
        <taxon>Ambrosia</taxon>
    </lineage>
</organism>
<keyword evidence="13" id="KW-1185">Reference proteome</keyword>
<evidence type="ECO:0000256" key="5">
    <source>
        <dbReference type="ARBA" id="ARBA00022833"/>
    </source>
</evidence>
<comment type="caution">
    <text evidence="12">The sequence shown here is derived from an EMBL/GenBank/DDBJ whole genome shotgun (WGS) entry which is preliminary data.</text>
</comment>
<name>A0AAD5CHD3_AMBAR</name>
<dbReference type="InterPro" id="IPR001965">
    <property type="entry name" value="Znf_PHD"/>
</dbReference>
<dbReference type="PANTHER" id="PTHR45888">
    <property type="entry name" value="HL01030P-RELATED"/>
    <property type="match status" value="1"/>
</dbReference>
<dbReference type="EMBL" id="JAMZMK010008133">
    <property type="protein sequence ID" value="KAI7741803.1"/>
    <property type="molecule type" value="Genomic_DNA"/>
</dbReference>
<dbReference type="InterPro" id="IPR011011">
    <property type="entry name" value="Znf_FYVE_PHD"/>
</dbReference>
<dbReference type="PANTHER" id="PTHR45888:SF4">
    <property type="entry name" value="PHD FINGER PROTEIN 10"/>
    <property type="match status" value="1"/>
</dbReference>
<keyword evidence="6" id="KW-0805">Transcription regulation</keyword>
<dbReference type="PROSITE" id="PS01359">
    <property type="entry name" value="ZF_PHD_1"/>
    <property type="match status" value="1"/>
</dbReference>
<dbReference type="PROSITE" id="PS50089">
    <property type="entry name" value="ZF_RING_2"/>
    <property type="match status" value="1"/>
</dbReference>
<keyword evidence="3" id="KW-0677">Repeat</keyword>
<dbReference type="GO" id="GO:0008270">
    <property type="term" value="F:zinc ion binding"/>
    <property type="evidence" value="ECO:0007669"/>
    <property type="project" value="UniProtKB-KW"/>
</dbReference>
<dbReference type="FunFam" id="3.30.40.10:FF:000638">
    <property type="entry name" value="PHD finger family protein"/>
    <property type="match status" value="1"/>
</dbReference>
<evidence type="ECO:0000256" key="2">
    <source>
        <dbReference type="ARBA" id="ARBA00022723"/>
    </source>
</evidence>